<dbReference type="PATRIC" id="fig|162209.4.peg.2014"/>
<reference evidence="1 2" key="2">
    <citation type="journal article" date="2016" name="Genome Announc.">
        <title>Complete Genome Sequences of Two Interactive Moderate Thermophiles, Paenibacillus napthalenovorans 32O-Y and Paenibacillus sp. 32O-W.</title>
        <authorList>
            <person name="Butler R.R.III."/>
            <person name="Wang J."/>
            <person name="Stark B.C."/>
            <person name="Pombert J.F."/>
        </authorList>
    </citation>
    <scope>NUCLEOTIDE SEQUENCE [LARGE SCALE GENOMIC DNA]</scope>
    <source>
        <strain evidence="1 2">32O-Y</strain>
    </source>
</reference>
<sequence>MYKSGYLLNGKLYVKSKNGKGSIELSLAAYAHHEK</sequence>
<accession>A0A0U2W157</accession>
<name>A0A0U2W157_9BACL</name>
<proteinExistence type="predicted"/>
<reference evidence="2" key="1">
    <citation type="submission" date="2015-12" db="EMBL/GenBank/DDBJ databases">
        <title>Complete genome sequences of two moderately thermophilic Paenibacillus species.</title>
        <authorList>
            <person name="Butler R.III."/>
            <person name="Wang J."/>
            <person name="Stark B.C."/>
            <person name="Pombert J.-F."/>
        </authorList>
    </citation>
    <scope>NUCLEOTIDE SEQUENCE [LARGE SCALE GENOMIC DNA]</scope>
    <source>
        <strain evidence="2">32O-Y</strain>
    </source>
</reference>
<dbReference type="AlphaFoldDB" id="A0A0U2W157"/>
<dbReference type="Proteomes" id="UP000061660">
    <property type="component" value="Chromosome"/>
</dbReference>
<keyword evidence="2" id="KW-1185">Reference proteome</keyword>
<gene>
    <name evidence="1" type="ORF">IJ22_19020</name>
</gene>
<evidence type="ECO:0000313" key="1">
    <source>
        <dbReference type="EMBL" id="ALS22276.1"/>
    </source>
</evidence>
<evidence type="ECO:0000313" key="2">
    <source>
        <dbReference type="Proteomes" id="UP000061660"/>
    </source>
</evidence>
<dbReference type="EMBL" id="CP013652">
    <property type="protein sequence ID" value="ALS22276.1"/>
    <property type="molecule type" value="Genomic_DNA"/>
</dbReference>
<dbReference type="STRING" id="162209.IJ22_19020"/>
<dbReference type="KEGG" id="pnp:IJ22_19020"/>
<organism evidence="1 2">
    <name type="scientific">Paenibacillus naphthalenovorans</name>
    <dbReference type="NCBI Taxonomy" id="162209"/>
    <lineage>
        <taxon>Bacteria</taxon>
        <taxon>Bacillati</taxon>
        <taxon>Bacillota</taxon>
        <taxon>Bacilli</taxon>
        <taxon>Bacillales</taxon>
        <taxon>Paenibacillaceae</taxon>
        <taxon>Paenibacillus</taxon>
    </lineage>
</organism>
<protein>
    <submittedName>
        <fullName evidence="1">Uncharacterized protein</fullName>
    </submittedName>
</protein>